<keyword evidence="1" id="KW-0812">Transmembrane</keyword>
<accession>A0ABQ1SED6</accession>
<keyword evidence="1" id="KW-0472">Membrane</keyword>
<evidence type="ECO:0000313" key="3">
    <source>
        <dbReference type="Proteomes" id="UP000599179"/>
    </source>
</evidence>
<protein>
    <recommendedName>
        <fullName evidence="4">GTP-binding protein</fullName>
    </recommendedName>
</protein>
<keyword evidence="3" id="KW-1185">Reference proteome</keyword>
<reference evidence="3" key="1">
    <citation type="journal article" date="2019" name="Int. J. Syst. Evol. Microbiol.">
        <title>The Global Catalogue of Microorganisms (GCM) 10K type strain sequencing project: providing services to taxonomists for standard genome sequencing and annotation.</title>
        <authorList>
            <consortium name="The Broad Institute Genomics Platform"/>
            <consortium name="The Broad Institute Genome Sequencing Center for Infectious Disease"/>
            <person name="Wu L."/>
            <person name="Ma J."/>
        </authorList>
    </citation>
    <scope>NUCLEOTIDE SEQUENCE [LARGE SCALE GENOMIC DNA]</scope>
    <source>
        <strain evidence="3">CGMCC 1.12931</strain>
    </source>
</reference>
<feature type="transmembrane region" description="Helical" evidence="1">
    <location>
        <begin position="127"/>
        <end position="148"/>
    </location>
</feature>
<organism evidence="2 3">
    <name type="scientific">Psychroflexus planctonicus</name>
    <dbReference type="NCBI Taxonomy" id="1526575"/>
    <lineage>
        <taxon>Bacteria</taxon>
        <taxon>Pseudomonadati</taxon>
        <taxon>Bacteroidota</taxon>
        <taxon>Flavobacteriia</taxon>
        <taxon>Flavobacteriales</taxon>
        <taxon>Flavobacteriaceae</taxon>
        <taxon>Psychroflexus</taxon>
    </lineage>
</organism>
<dbReference type="EMBL" id="BMGM01000002">
    <property type="protein sequence ID" value="GGE26954.1"/>
    <property type="molecule type" value="Genomic_DNA"/>
</dbReference>
<keyword evidence="1" id="KW-1133">Transmembrane helix</keyword>
<sequence length="170" mass="19365">MAITPKIDLEHTVSLRVHFQLQSDKTVDEILKSASQLTENKKKSHFTTKIVDQHIWLGIAKKHQKLYSPNLHLELAEHQNKNTTINAKFGPDPALWTLFMFLHFALGLASITLAIIAYANYALQKPFRLQLLLIGLIAVIWIGLYVFARVNRSRGKAQAKMLLEKAKQII</sequence>
<feature type="transmembrane region" description="Helical" evidence="1">
    <location>
        <begin position="95"/>
        <end position="121"/>
    </location>
</feature>
<gene>
    <name evidence="2" type="ORF">GCM10010832_04570</name>
</gene>
<dbReference type="RefSeq" id="WP_188457471.1">
    <property type="nucleotide sequence ID" value="NZ_BMGM01000002.1"/>
</dbReference>
<dbReference type="Proteomes" id="UP000599179">
    <property type="component" value="Unassembled WGS sequence"/>
</dbReference>
<evidence type="ECO:0008006" key="4">
    <source>
        <dbReference type="Google" id="ProtNLM"/>
    </source>
</evidence>
<proteinExistence type="predicted"/>
<evidence type="ECO:0000256" key="1">
    <source>
        <dbReference type="SAM" id="Phobius"/>
    </source>
</evidence>
<comment type="caution">
    <text evidence="2">The sequence shown here is derived from an EMBL/GenBank/DDBJ whole genome shotgun (WGS) entry which is preliminary data.</text>
</comment>
<name>A0ABQ1SED6_9FLAO</name>
<evidence type="ECO:0000313" key="2">
    <source>
        <dbReference type="EMBL" id="GGE26954.1"/>
    </source>
</evidence>